<dbReference type="PROSITE" id="PS51186">
    <property type="entry name" value="GNAT"/>
    <property type="match status" value="1"/>
</dbReference>
<dbReference type="RefSeq" id="WP_121525052.1">
    <property type="nucleotide sequence ID" value="NZ_RCHR01000012.1"/>
</dbReference>
<dbReference type="InterPro" id="IPR031165">
    <property type="entry name" value="GNAT_YJDJ"/>
</dbReference>
<dbReference type="GO" id="GO:0016747">
    <property type="term" value="F:acyltransferase activity, transferring groups other than amino-acyl groups"/>
    <property type="evidence" value="ECO:0007669"/>
    <property type="project" value="InterPro"/>
</dbReference>
<feature type="domain" description="N-acetyltransferase" evidence="2">
    <location>
        <begin position="4"/>
        <end position="92"/>
    </location>
</feature>
<dbReference type="CDD" id="cd04301">
    <property type="entry name" value="NAT_SF"/>
    <property type="match status" value="1"/>
</dbReference>
<sequence length="93" mass="10482">MPTTINKAENKFYVGESVKEPLAEITFVRSGGNRIVVDHTYVSDELRGQGIAGQLVEKVVEYARSEGKKIKPLCPYAKRKLEETPEYHDVLTD</sequence>
<dbReference type="SUPFAM" id="SSF55729">
    <property type="entry name" value="Acyl-CoA N-acyltransferases (Nat)"/>
    <property type="match status" value="1"/>
</dbReference>
<organism evidence="3 4">
    <name type="scientific">Oceanobacillus piezotolerans</name>
    <dbReference type="NCBI Taxonomy" id="2448030"/>
    <lineage>
        <taxon>Bacteria</taxon>
        <taxon>Bacillati</taxon>
        <taxon>Bacillota</taxon>
        <taxon>Bacilli</taxon>
        <taxon>Bacillales</taxon>
        <taxon>Bacillaceae</taxon>
        <taxon>Oceanobacillus</taxon>
    </lineage>
</organism>
<evidence type="ECO:0000259" key="2">
    <source>
        <dbReference type="PROSITE" id="PS51729"/>
    </source>
</evidence>
<keyword evidence="4" id="KW-1185">Reference proteome</keyword>
<dbReference type="InterPro" id="IPR016181">
    <property type="entry name" value="Acyl_CoA_acyltransferase"/>
</dbReference>
<dbReference type="Pfam" id="PF14542">
    <property type="entry name" value="Acetyltransf_CG"/>
    <property type="match status" value="1"/>
</dbReference>
<accession>A0A498D678</accession>
<dbReference type="EMBL" id="RCHR01000012">
    <property type="protein sequence ID" value="RLL40389.1"/>
    <property type="molecule type" value="Genomic_DNA"/>
</dbReference>
<feature type="domain" description="N-acetyltransferase" evidence="1">
    <location>
        <begin position="1"/>
        <end position="93"/>
    </location>
</feature>
<evidence type="ECO:0000313" key="4">
    <source>
        <dbReference type="Proteomes" id="UP000270219"/>
    </source>
</evidence>
<dbReference type="PANTHER" id="PTHR31435:SF10">
    <property type="entry name" value="BSR4717 PROTEIN"/>
    <property type="match status" value="1"/>
</dbReference>
<dbReference type="AlphaFoldDB" id="A0A498D678"/>
<comment type="caution">
    <text evidence="3">The sequence shown here is derived from an EMBL/GenBank/DDBJ whole genome shotgun (WGS) entry which is preliminary data.</text>
</comment>
<protein>
    <submittedName>
        <fullName evidence="3">N-acetyltransferase</fullName>
    </submittedName>
</protein>
<dbReference type="PROSITE" id="PS51729">
    <property type="entry name" value="GNAT_YJDJ"/>
    <property type="match status" value="1"/>
</dbReference>
<evidence type="ECO:0000313" key="3">
    <source>
        <dbReference type="EMBL" id="RLL40389.1"/>
    </source>
</evidence>
<proteinExistence type="predicted"/>
<reference evidence="3 4" key="1">
    <citation type="submission" date="2018-10" db="EMBL/GenBank/DDBJ databases">
        <title>Oceanobacillus sp. YLB-02 draft genome.</title>
        <authorList>
            <person name="Yu L."/>
        </authorList>
    </citation>
    <scope>NUCLEOTIDE SEQUENCE [LARGE SCALE GENOMIC DNA]</scope>
    <source>
        <strain evidence="3 4">YLB-02</strain>
    </source>
</reference>
<dbReference type="Gene3D" id="3.40.630.30">
    <property type="match status" value="1"/>
</dbReference>
<evidence type="ECO:0000259" key="1">
    <source>
        <dbReference type="PROSITE" id="PS51186"/>
    </source>
</evidence>
<gene>
    <name evidence="3" type="ORF">D8M04_19320</name>
</gene>
<dbReference type="PANTHER" id="PTHR31435">
    <property type="entry name" value="PROTEIN NATD1"/>
    <property type="match status" value="1"/>
</dbReference>
<name>A0A498D678_9BACI</name>
<dbReference type="InterPro" id="IPR045057">
    <property type="entry name" value="Gcn5-rel_NAT"/>
</dbReference>
<dbReference type="OrthoDB" id="9793389at2"/>
<dbReference type="Proteomes" id="UP000270219">
    <property type="component" value="Unassembled WGS sequence"/>
</dbReference>
<dbReference type="InterPro" id="IPR000182">
    <property type="entry name" value="GNAT_dom"/>
</dbReference>
<keyword evidence="3" id="KW-0808">Transferase</keyword>